<gene>
    <name evidence="1" type="ORF">F4560_003657</name>
</gene>
<evidence type="ECO:0000313" key="2">
    <source>
        <dbReference type="Proteomes" id="UP000552097"/>
    </source>
</evidence>
<sequence>MRAPAVAESLVMVLADDPDHADVNSVEGDFRLHSQSPERW</sequence>
<name>A0A7W9HLF6_9PSEU</name>
<protein>
    <submittedName>
        <fullName evidence="1">Uncharacterized protein</fullName>
    </submittedName>
</protein>
<reference evidence="1 2" key="1">
    <citation type="submission" date="2020-08" db="EMBL/GenBank/DDBJ databases">
        <title>Sequencing the genomes of 1000 actinobacteria strains.</title>
        <authorList>
            <person name="Klenk H.-P."/>
        </authorList>
    </citation>
    <scope>NUCLEOTIDE SEQUENCE [LARGE SCALE GENOMIC DNA]</scope>
    <source>
        <strain evidence="1 2">DSM 45486</strain>
    </source>
</reference>
<dbReference type="Proteomes" id="UP000552097">
    <property type="component" value="Unassembled WGS sequence"/>
</dbReference>
<proteinExistence type="predicted"/>
<organism evidence="1 2">
    <name type="scientific">Saccharothrix ecbatanensis</name>
    <dbReference type="NCBI Taxonomy" id="1105145"/>
    <lineage>
        <taxon>Bacteria</taxon>
        <taxon>Bacillati</taxon>
        <taxon>Actinomycetota</taxon>
        <taxon>Actinomycetes</taxon>
        <taxon>Pseudonocardiales</taxon>
        <taxon>Pseudonocardiaceae</taxon>
        <taxon>Saccharothrix</taxon>
    </lineage>
</organism>
<dbReference type="AlphaFoldDB" id="A0A7W9HLF6"/>
<dbReference type="RefSeq" id="WP_281391928.1">
    <property type="nucleotide sequence ID" value="NZ_JACHMO010000001.1"/>
</dbReference>
<dbReference type="EMBL" id="JACHMO010000001">
    <property type="protein sequence ID" value="MBB5803889.1"/>
    <property type="molecule type" value="Genomic_DNA"/>
</dbReference>
<keyword evidence="2" id="KW-1185">Reference proteome</keyword>
<accession>A0A7W9HLF6</accession>
<comment type="caution">
    <text evidence="1">The sequence shown here is derived from an EMBL/GenBank/DDBJ whole genome shotgun (WGS) entry which is preliminary data.</text>
</comment>
<evidence type="ECO:0000313" key="1">
    <source>
        <dbReference type="EMBL" id="MBB5803889.1"/>
    </source>
</evidence>